<evidence type="ECO:0000256" key="6">
    <source>
        <dbReference type="SAM" id="MobiDB-lite"/>
    </source>
</evidence>
<reference evidence="8 9" key="1">
    <citation type="submission" date="2024-02" db="EMBL/GenBank/DDBJ databases">
        <authorList>
            <person name="Daric V."/>
            <person name="Darras S."/>
        </authorList>
    </citation>
    <scope>NUCLEOTIDE SEQUENCE [LARGE SCALE GENOMIC DNA]</scope>
</reference>
<dbReference type="InterPro" id="IPR007237">
    <property type="entry name" value="CD20-like"/>
</dbReference>
<keyword evidence="4 7" id="KW-1133">Transmembrane helix</keyword>
<comment type="similarity">
    <text evidence="2">Belongs to the MS4A family.</text>
</comment>
<feature type="transmembrane region" description="Helical" evidence="7">
    <location>
        <begin position="78"/>
        <end position="99"/>
    </location>
</feature>
<dbReference type="PANTHER" id="PTHR23320:SF165">
    <property type="entry name" value="MARVEL DOMAIN-CONTAINING PROTEIN"/>
    <property type="match status" value="1"/>
</dbReference>
<evidence type="ECO:0000313" key="9">
    <source>
        <dbReference type="Proteomes" id="UP001642483"/>
    </source>
</evidence>
<name>A0ABP0EY04_CLALP</name>
<feature type="transmembrane region" description="Helical" evidence="7">
    <location>
        <begin position="155"/>
        <end position="174"/>
    </location>
</feature>
<sequence length="278" mass="29874">MATVQTTNNPVAMPPPNQVMAPVIINNPPNMEIGRKYAGIYNKLGIIQIVLAVLSMIFQITLICLASTYYYYDGYALVASGLWAGVFFMVSGILGVVSAKKPTYNIIVAALTMTIFSALAAASMFGIELAAAIYFSRDGPCNPYYWNCFYYTTPIVLHSIQTIFSFTAFVIAIVHSVYCCAPTSCCSSSVQPQQVIITSNGYSGPMTANVIPGQPVSYAYTGQPQLGTVTQAGSPPYMYQLGNTGPAQNPISNNPQQSMNTQFTSNVLSSGNQGEFSQ</sequence>
<proteinExistence type="inferred from homology"/>
<accession>A0ABP0EY04</accession>
<comment type="caution">
    <text evidence="8">The sequence shown here is derived from an EMBL/GenBank/DDBJ whole genome shotgun (WGS) entry which is preliminary data.</text>
</comment>
<evidence type="ECO:0000256" key="3">
    <source>
        <dbReference type="ARBA" id="ARBA00022692"/>
    </source>
</evidence>
<keyword evidence="5 7" id="KW-0472">Membrane</keyword>
<feature type="region of interest" description="Disordered" evidence="6">
    <location>
        <begin position="244"/>
        <end position="278"/>
    </location>
</feature>
<protein>
    <submittedName>
        <fullName evidence="8">Uncharacterized protein</fullName>
    </submittedName>
</protein>
<evidence type="ECO:0000313" key="8">
    <source>
        <dbReference type="EMBL" id="CAK8672357.1"/>
    </source>
</evidence>
<dbReference type="Pfam" id="PF04103">
    <property type="entry name" value="CD20"/>
    <property type="match status" value="1"/>
</dbReference>
<comment type="subcellular location">
    <subcellularLocation>
        <location evidence="1">Membrane</location>
        <topology evidence="1">Multi-pass membrane protein</topology>
    </subcellularLocation>
</comment>
<evidence type="ECO:0000256" key="2">
    <source>
        <dbReference type="ARBA" id="ARBA00009565"/>
    </source>
</evidence>
<gene>
    <name evidence="8" type="ORF">CVLEPA_LOCUS1312</name>
</gene>
<evidence type="ECO:0000256" key="4">
    <source>
        <dbReference type="ARBA" id="ARBA00022989"/>
    </source>
</evidence>
<evidence type="ECO:0000256" key="5">
    <source>
        <dbReference type="ARBA" id="ARBA00023136"/>
    </source>
</evidence>
<dbReference type="Proteomes" id="UP001642483">
    <property type="component" value="Unassembled WGS sequence"/>
</dbReference>
<keyword evidence="3 7" id="KW-0812">Transmembrane</keyword>
<dbReference type="EMBL" id="CAWYQH010000001">
    <property type="protein sequence ID" value="CAK8672357.1"/>
    <property type="molecule type" value="Genomic_DNA"/>
</dbReference>
<dbReference type="PANTHER" id="PTHR23320">
    <property type="entry name" value="MEMBRANE-SPANNING 4-DOMAINS SUBFAMILY A MS4A -RELATED"/>
    <property type="match status" value="1"/>
</dbReference>
<organism evidence="8 9">
    <name type="scientific">Clavelina lepadiformis</name>
    <name type="common">Light-bulb sea squirt</name>
    <name type="synonym">Ascidia lepadiformis</name>
    <dbReference type="NCBI Taxonomy" id="159417"/>
    <lineage>
        <taxon>Eukaryota</taxon>
        <taxon>Metazoa</taxon>
        <taxon>Chordata</taxon>
        <taxon>Tunicata</taxon>
        <taxon>Ascidiacea</taxon>
        <taxon>Aplousobranchia</taxon>
        <taxon>Clavelinidae</taxon>
        <taxon>Clavelina</taxon>
    </lineage>
</organism>
<feature type="transmembrane region" description="Helical" evidence="7">
    <location>
        <begin position="44"/>
        <end position="72"/>
    </location>
</feature>
<evidence type="ECO:0000256" key="1">
    <source>
        <dbReference type="ARBA" id="ARBA00004141"/>
    </source>
</evidence>
<evidence type="ECO:0000256" key="7">
    <source>
        <dbReference type="SAM" id="Phobius"/>
    </source>
</evidence>
<dbReference type="InterPro" id="IPR030417">
    <property type="entry name" value="MS4A"/>
</dbReference>
<feature type="transmembrane region" description="Helical" evidence="7">
    <location>
        <begin position="106"/>
        <end position="135"/>
    </location>
</feature>
<keyword evidence="9" id="KW-1185">Reference proteome</keyword>